<evidence type="ECO:0000313" key="8">
    <source>
        <dbReference type="Proteomes" id="UP001194746"/>
    </source>
</evidence>
<keyword evidence="8" id="KW-1185">Reference proteome</keyword>
<name>A0AAD4CXL2_ASPNN</name>
<keyword evidence="2" id="KW-0285">Flavoprotein</keyword>
<dbReference type="EMBL" id="VCAU01000003">
    <property type="protein sequence ID" value="KAF9894564.1"/>
    <property type="molecule type" value="Genomic_DNA"/>
</dbReference>
<comment type="caution">
    <text evidence="7">The sequence shown here is derived from an EMBL/GenBank/DDBJ whole genome shotgun (WGS) entry which is preliminary data.</text>
</comment>
<dbReference type="Proteomes" id="UP001194746">
    <property type="component" value="Unassembled WGS sequence"/>
</dbReference>
<dbReference type="InterPro" id="IPR050493">
    <property type="entry name" value="FAD-dep_Monooxygenase_BioMet"/>
</dbReference>
<evidence type="ECO:0000256" key="1">
    <source>
        <dbReference type="ARBA" id="ARBA00007992"/>
    </source>
</evidence>
<reference evidence="7" key="2">
    <citation type="submission" date="2020-02" db="EMBL/GenBank/DDBJ databases">
        <authorList>
            <person name="Gilchrist C.L.M."/>
            <person name="Chooi Y.-H."/>
        </authorList>
    </citation>
    <scope>NUCLEOTIDE SEQUENCE</scope>
    <source>
        <strain evidence="7">MST-FP2251</strain>
    </source>
</reference>
<feature type="domain" description="FAD-binding" evidence="6">
    <location>
        <begin position="145"/>
        <end position="340"/>
    </location>
</feature>
<dbReference type="PRINTS" id="PR00420">
    <property type="entry name" value="RNGMNOXGNASE"/>
</dbReference>
<dbReference type="Gene3D" id="3.50.50.60">
    <property type="entry name" value="FAD/NAD(P)-binding domain"/>
    <property type="match status" value="1"/>
</dbReference>
<dbReference type="GO" id="GO:0004497">
    <property type="term" value="F:monooxygenase activity"/>
    <property type="evidence" value="ECO:0007669"/>
    <property type="project" value="UniProtKB-KW"/>
</dbReference>
<evidence type="ECO:0000313" key="7">
    <source>
        <dbReference type="EMBL" id="KAF9894564.1"/>
    </source>
</evidence>
<evidence type="ECO:0000256" key="3">
    <source>
        <dbReference type="ARBA" id="ARBA00022827"/>
    </source>
</evidence>
<dbReference type="AlphaFoldDB" id="A0AAD4CXL2"/>
<dbReference type="InterPro" id="IPR002938">
    <property type="entry name" value="FAD-bd"/>
</dbReference>
<dbReference type="SUPFAM" id="SSF54373">
    <property type="entry name" value="FAD-linked reductases, C-terminal domain"/>
    <property type="match status" value="1"/>
</dbReference>
<evidence type="ECO:0000256" key="2">
    <source>
        <dbReference type="ARBA" id="ARBA00022630"/>
    </source>
</evidence>
<sequence length="423" mass="46512">MTKTQGSGPSGTVPPNSSGIRVIVVGLGIGGLSTVIECQRDSIGIASNAAKVINRWGNGIVAENLAPLLNLVDKMDIYDSSGEFLLESPMSGYGDGQGYPCHRGELAMTLYNYALTLEGIEFRLGHHIIDYWESETQAGVDIDGERLAADCVIAADGVHSKARRHITGDDGKPHSSGYAMYRAWFGTEDVAADPEAQWVLENTQRGDRDNTSVYIGADIHVMVGTAKGGKEVFWMCTHKDSFEISESWSFPGKVDEMLECISDWPIMPKLKAVIEKTPQERLIDFKLLWRDPLDTWISNNGRIMLIGDAAHPYLPTSGQGASQAIEDAAVVAIALELTGRDNVKKGLKVAETLRQNAAGLEFPRPNWIFGHDSQEHAYAEFDKAMESINRNIEYQATNIPPEVINHRTVDFRETQESQISVMT</sequence>
<dbReference type="PANTHER" id="PTHR13789">
    <property type="entry name" value="MONOOXYGENASE"/>
    <property type="match status" value="1"/>
</dbReference>
<accession>A0AAD4CXL2</accession>
<evidence type="ECO:0000256" key="5">
    <source>
        <dbReference type="ARBA" id="ARBA00023033"/>
    </source>
</evidence>
<protein>
    <recommendedName>
        <fullName evidence="6">FAD-binding domain-containing protein</fullName>
    </recommendedName>
</protein>
<keyword evidence="4" id="KW-0560">Oxidoreductase</keyword>
<organism evidence="7 8">
    <name type="scientific">Aspergillus nanangensis</name>
    <dbReference type="NCBI Taxonomy" id="2582783"/>
    <lineage>
        <taxon>Eukaryota</taxon>
        <taxon>Fungi</taxon>
        <taxon>Dikarya</taxon>
        <taxon>Ascomycota</taxon>
        <taxon>Pezizomycotina</taxon>
        <taxon>Eurotiomycetes</taxon>
        <taxon>Eurotiomycetidae</taxon>
        <taxon>Eurotiales</taxon>
        <taxon>Aspergillaceae</taxon>
        <taxon>Aspergillus</taxon>
        <taxon>Aspergillus subgen. Circumdati</taxon>
    </lineage>
</organism>
<comment type="similarity">
    <text evidence="1">Belongs to the paxM FAD-dependent monooxygenase family.</text>
</comment>
<dbReference type="Pfam" id="PF01494">
    <property type="entry name" value="FAD_binding_3"/>
    <property type="match status" value="1"/>
</dbReference>
<dbReference type="GO" id="GO:0071949">
    <property type="term" value="F:FAD binding"/>
    <property type="evidence" value="ECO:0007669"/>
    <property type="project" value="InterPro"/>
</dbReference>
<gene>
    <name evidence="7" type="ORF">FE257_006449</name>
</gene>
<reference evidence="7" key="1">
    <citation type="journal article" date="2019" name="Beilstein J. Org. Chem.">
        <title>Nanangenines: drimane sesquiterpenoids as the dominant metabolite cohort of a novel Australian fungus, Aspergillus nanangensis.</title>
        <authorList>
            <person name="Lacey H.J."/>
            <person name="Gilchrist C.L.M."/>
            <person name="Crombie A."/>
            <person name="Kalaitzis J.A."/>
            <person name="Vuong D."/>
            <person name="Rutledge P.J."/>
            <person name="Turner P."/>
            <person name="Pitt J.I."/>
            <person name="Lacey E."/>
            <person name="Chooi Y.H."/>
            <person name="Piggott A.M."/>
        </authorList>
    </citation>
    <scope>NUCLEOTIDE SEQUENCE</scope>
    <source>
        <strain evidence="7">MST-FP2251</strain>
    </source>
</reference>
<evidence type="ECO:0000256" key="4">
    <source>
        <dbReference type="ARBA" id="ARBA00023002"/>
    </source>
</evidence>
<dbReference type="InterPro" id="IPR036188">
    <property type="entry name" value="FAD/NAD-bd_sf"/>
</dbReference>
<evidence type="ECO:0000259" key="6">
    <source>
        <dbReference type="Pfam" id="PF01494"/>
    </source>
</evidence>
<dbReference type="PANTHER" id="PTHR13789:SF236">
    <property type="entry name" value="MONOOXYGENASE, PUTATIVE (AFU_ORTHOLOGUE AFUA_6G12060)-RELATED"/>
    <property type="match status" value="1"/>
</dbReference>
<keyword evidence="3" id="KW-0274">FAD</keyword>
<proteinExistence type="inferred from homology"/>
<dbReference type="SUPFAM" id="SSF51905">
    <property type="entry name" value="FAD/NAD(P)-binding domain"/>
    <property type="match status" value="1"/>
</dbReference>
<keyword evidence="5" id="KW-0503">Monooxygenase</keyword>